<reference evidence="1 2" key="1">
    <citation type="submission" date="2019-06" db="EMBL/GenBank/DDBJ databases">
        <title>Genomic Encyclopedia of Type Strains, Phase IV (KMG-V): Genome sequencing to study the core and pangenomes of soil and plant-associated prokaryotes.</title>
        <authorList>
            <person name="Whitman W."/>
        </authorList>
    </citation>
    <scope>NUCLEOTIDE SEQUENCE [LARGE SCALE GENOMIC DNA]</scope>
    <source>
        <strain evidence="1 2">BR 11865</strain>
    </source>
</reference>
<comment type="caution">
    <text evidence="1">The sequence shown here is derived from an EMBL/GenBank/DDBJ whole genome shotgun (WGS) entry which is preliminary data.</text>
</comment>
<proteinExistence type="predicted"/>
<keyword evidence="2" id="KW-1185">Reference proteome</keyword>
<accession>A0A560EXR5</accession>
<dbReference type="EMBL" id="VITO01000033">
    <property type="protein sequence ID" value="TWB14133.1"/>
    <property type="molecule type" value="Genomic_DNA"/>
</dbReference>
<evidence type="ECO:0008006" key="3">
    <source>
        <dbReference type="Google" id="ProtNLM"/>
    </source>
</evidence>
<organism evidence="1 2">
    <name type="scientific">Nitrospirillum amazonense</name>
    <dbReference type="NCBI Taxonomy" id="28077"/>
    <lineage>
        <taxon>Bacteria</taxon>
        <taxon>Pseudomonadati</taxon>
        <taxon>Pseudomonadota</taxon>
        <taxon>Alphaproteobacteria</taxon>
        <taxon>Rhodospirillales</taxon>
        <taxon>Azospirillaceae</taxon>
        <taxon>Nitrospirillum</taxon>
    </lineage>
</organism>
<sequence length="273" mass="30760">MHAKRGTILCLLEPVTTNQVNETLGAKPGVQSIFARFGFTEPDGSPIRLHSHQFRHWLNTLAHRGGMSQLDIAKWSSRKDIRQNQDYDHMAPEEFLAMARDLTANDKHLFGGLAELIAKVPTSRDEFMMLEYPTAHVTELGFCIHDFTALPCEKHRDCIQCNEHICVKGDGAKKTRIKEQLALAEAQLEQATEAAAEGYYGAERWQEHHQATVDRFRNLVGILDDPAIPAGSLVRLTNCKEFSPIRLAIKDRMQIESPDSEIFNDLQELLGGE</sequence>
<name>A0A560EXR5_9PROT</name>
<gene>
    <name evidence="1" type="ORF">FBZ88_13359</name>
</gene>
<dbReference type="SUPFAM" id="SSF56349">
    <property type="entry name" value="DNA breaking-rejoining enzymes"/>
    <property type="match status" value="1"/>
</dbReference>
<evidence type="ECO:0000313" key="1">
    <source>
        <dbReference type="EMBL" id="TWB14133.1"/>
    </source>
</evidence>
<dbReference type="AlphaFoldDB" id="A0A560EXR5"/>
<dbReference type="InterPro" id="IPR011010">
    <property type="entry name" value="DNA_brk_join_enz"/>
</dbReference>
<evidence type="ECO:0000313" key="2">
    <source>
        <dbReference type="Proteomes" id="UP000316545"/>
    </source>
</evidence>
<protein>
    <recommendedName>
        <fullName evidence="3">Integrase</fullName>
    </recommendedName>
</protein>
<dbReference type="GO" id="GO:0003677">
    <property type="term" value="F:DNA binding"/>
    <property type="evidence" value="ECO:0007669"/>
    <property type="project" value="InterPro"/>
</dbReference>
<dbReference type="Proteomes" id="UP000316545">
    <property type="component" value="Unassembled WGS sequence"/>
</dbReference>